<organism evidence="1 2">
    <name type="scientific">Marichromatium purpuratum 984</name>
    <dbReference type="NCBI Taxonomy" id="765910"/>
    <lineage>
        <taxon>Bacteria</taxon>
        <taxon>Pseudomonadati</taxon>
        <taxon>Pseudomonadota</taxon>
        <taxon>Gammaproteobacteria</taxon>
        <taxon>Chromatiales</taxon>
        <taxon>Chromatiaceae</taxon>
        <taxon>Marichromatium</taxon>
    </lineage>
</organism>
<dbReference type="Proteomes" id="UP000005275">
    <property type="component" value="Chromosome"/>
</dbReference>
<keyword evidence="2" id="KW-1185">Reference proteome</keyword>
<proteinExistence type="predicted"/>
<evidence type="ECO:0000313" key="1">
    <source>
        <dbReference type="EMBL" id="AHF05354.1"/>
    </source>
</evidence>
<name>W0E807_MARPU</name>
<reference evidence="1 2" key="1">
    <citation type="submission" date="2013-12" db="EMBL/GenBank/DDBJ databases">
        <authorList>
            <consortium name="DOE Joint Genome Institute"/>
            <person name="Bryant D.A."/>
            <person name="Huntemann M."/>
            <person name="Han J."/>
            <person name="Chen A."/>
            <person name="Kyrpides N."/>
            <person name="Mavromatis K."/>
            <person name="Markowitz V."/>
            <person name="Palaniappan K."/>
            <person name="Ivanova N."/>
            <person name="Schaumberg A."/>
            <person name="Pati A."/>
            <person name="Liolios K."/>
            <person name="Nordberg H.P."/>
            <person name="Cantor M.N."/>
            <person name="Hua S.X."/>
            <person name="Woyke T."/>
        </authorList>
    </citation>
    <scope>NUCLEOTIDE SEQUENCE [LARGE SCALE GENOMIC DNA]</scope>
    <source>
        <strain evidence="1 2">984</strain>
    </source>
</reference>
<sequence length="156" mass="17579">MIAALALLFGGQALASELDRARGGLDWEDARPAGLEVLHQEHFQGREFTICVDPRTDPVLGDVRFDQRILRFVDDRLAAITFVKGEAGLDWYRVTRDQLEATLGAPTQVLDNPVFELYQTYWRDAHSMGSLEWEEGDVEYDEPSSVSFTLSPPMGF</sequence>
<gene>
    <name evidence="1" type="ORF">MARPU_01595</name>
</gene>
<dbReference type="KEGG" id="mpur:MARPU_01595"/>
<protein>
    <submittedName>
        <fullName evidence="1">Uncharacterized protein</fullName>
    </submittedName>
</protein>
<dbReference type="AlphaFoldDB" id="W0E807"/>
<accession>W0E807</accession>
<dbReference type="EMBL" id="CP007031">
    <property type="protein sequence ID" value="AHF05354.1"/>
    <property type="molecule type" value="Genomic_DNA"/>
</dbReference>
<dbReference type="STRING" id="765910.MARPU_01595"/>
<dbReference type="HOGENOM" id="CLU_1684508_0_0_6"/>
<evidence type="ECO:0000313" key="2">
    <source>
        <dbReference type="Proteomes" id="UP000005275"/>
    </source>
</evidence>